<dbReference type="Pfam" id="PF00072">
    <property type="entry name" value="Response_reg"/>
    <property type="match status" value="1"/>
</dbReference>
<dbReference type="PRINTS" id="PR00344">
    <property type="entry name" value="BCTRLSENSOR"/>
</dbReference>
<dbReference type="FunFam" id="3.30.565.10:FF:000037">
    <property type="entry name" value="Hybrid sensor histidine kinase/response regulator"/>
    <property type="match status" value="1"/>
</dbReference>
<evidence type="ECO:0000256" key="10">
    <source>
        <dbReference type="ARBA" id="ARBA00023125"/>
    </source>
</evidence>
<evidence type="ECO:0000256" key="12">
    <source>
        <dbReference type="PROSITE-ProRule" id="PRU00169"/>
    </source>
</evidence>
<dbReference type="Pfam" id="PF13407">
    <property type="entry name" value="Peripla_BP_4"/>
    <property type="match status" value="1"/>
</dbReference>
<keyword evidence="5" id="KW-0547">Nucleotide-binding</keyword>
<sequence length="928" mass="103923">MTLLNKWHAKNIRTGILLIGFMMLIAAGCKRADKTSQYTIGFSQCIGSDLWRRTMLDEMRMELSLHPDARFIYADADGNSSKQVEQVKKMLDDGVDLLIISPNEAQPLTGIVEQTYNKGIPVIVIDRKTSSALYTAYVGADNYQIGKMAGEYAGALLKGRGNVVEVMGLPGSSPAIERDRGFSDGLRKYTDINITDRIYGDWLKDSAKKQLTRIAPVIKNADVIFAHNDVMALGTREVLDKFKIHGTKVLGVDALPGHGGGLQMVASKTINASMLYPAGGKEAIMTAFRILNKESFARENLLQSVVIDSANVQLMKMQWSKISSQQKDIERQRSLLTEQREVYNSQQLVLNVIVMSLVLAIVFGGLAFYWLMENRKINKSLEAKNNEILQQRNQLIEMSAKAEVATEAKLQFFTNISHEFRTPLTLILSPVEDMMSNEKLNLVAGKSLKLIHKNVYRLLRLINQLIEYRKIEYDKQQINVSPNNIVEFAREIITSFQENAQKRNISLSLVSDEQQIIVWYDVNLLDKVFFNIIANALKFTSDNGRIQVSFKNRDNNSVDIAIQDNGIGMEPQDTTHVFEQFYQAENSSSGGSGLGLALSKEIVSLHHGSIEVKSKKWEGTTFTINLLLGNGHFDQTAQEHVNAKQTDLEERAKIYVTDLATPVSVADEGQIFGTPREQSILIIEDNKDLLSYLSEKLGATYEIFTADNGTSGLNETFERVPDLIISDVVLPGMSGKTLTVKLKTDVRTSHIPIILLTAQGSVEQQIDGITCMADAYIVKPFNFDYLLATVKNLIKSRATLKEHFTSDVSKSTVPVSKALDKKFLNDFAGIVEQNLANENFSVDEICKLIGVSRIQLYRKVKALLGCSISDYILNRRLKKAKYLLMNEGYPISEITYMVGFSTPNYFSTVFKAKYGCTPSEYKRKQQHS</sequence>
<keyword evidence="4" id="KW-0808">Transferase</keyword>
<keyword evidence="9" id="KW-0805">Transcription regulation</keyword>
<dbReference type="GO" id="GO:0043565">
    <property type="term" value="F:sequence-specific DNA binding"/>
    <property type="evidence" value="ECO:0007669"/>
    <property type="project" value="InterPro"/>
</dbReference>
<dbReference type="Gene3D" id="3.30.565.10">
    <property type="entry name" value="Histidine kinase-like ATPase, C-terminal domain"/>
    <property type="match status" value="1"/>
</dbReference>
<evidence type="ECO:0000256" key="6">
    <source>
        <dbReference type="ARBA" id="ARBA00022777"/>
    </source>
</evidence>
<evidence type="ECO:0000256" key="3">
    <source>
        <dbReference type="ARBA" id="ARBA00022553"/>
    </source>
</evidence>
<dbReference type="GO" id="GO:0005524">
    <property type="term" value="F:ATP binding"/>
    <property type="evidence" value="ECO:0007669"/>
    <property type="project" value="UniProtKB-KW"/>
</dbReference>
<dbReference type="Pfam" id="PF00512">
    <property type="entry name" value="HisKA"/>
    <property type="match status" value="1"/>
</dbReference>
<dbReference type="EMBL" id="FNCG01000004">
    <property type="protein sequence ID" value="SDG58860.1"/>
    <property type="molecule type" value="Genomic_DNA"/>
</dbReference>
<keyword evidence="3 12" id="KW-0597">Phosphoprotein</keyword>
<reference evidence="19" key="1">
    <citation type="submission" date="2016-10" db="EMBL/GenBank/DDBJ databases">
        <authorList>
            <person name="Varghese N."/>
            <person name="Submissions S."/>
        </authorList>
    </citation>
    <scope>NUCLEOTIDE SEQUENCE [LARGE SCALE GENOMIC DNA]</scope>
    <source>
        <strain evidence="19">Gh-67</strain>
    </source>
</reference>
<gene>
    <name evidence="18" type="ORF">SAMN05192573_10453</name>
</gene>
<keyword evidence="14" id="KW-0812">Transmembrane</keyword>
<dbReference type="InterPro" id="IPR036890">
    <property type="entry name" value="HATPase_C_sf"/>
</dbReference>
<comment type="catalytic activity">
    <reaction evidence="1">
        <text>ATP + protein L-histidine = ADP + protein N-phospho-L-histidine.</text>
        <dbReference type="EC" id="2.7.13.3"/>
    </reaction>
</comment>
<dbReference type="InterPro" id="IPR018062">
    <property type="entry name" value="HTH_AraC-typ_CS"/>
</dbReference>
<organism evidence="18 19">
    <name type="scientific">Mucilaginibacter gossypii</name>
    <dbReference type="NCBI Taxonomy" id="551996"/>
    <lineage>
        <taxon>Bacteria</taxon>
        <taxon>Pseudomonadati</taxon>
        <taxon>Bacteroidota</taxon>
        <taxon>Sphingobacteriia</taxon>
        <taxon>Sphingobacteriales</taxon>
        <taxon>Sphingobacteriaceae</taxon>
        <taxon>Mucilaginibacter</taxon>
    </lineage>
</organism>
<dbReference type="CDD" id="cd17574">
    <property type="entry name" value="REC_OmpR"/>
    <property type="match status" value="1"/>
</dbReference>
<dbReference type="PROSITE" id="PS01124">
    <property type="entry name" value="HTH_ARAC_FAMILY_2"/>
    <property type="match status" value="1"/>
</dbReference>
<accession>A0A1G7VIU8</accession>
<dbReference type="InterPro" id="IPR036097">
    <property type="entry name" value="HisK_dim/P_sf"/>
</dbReference>
<evidence type="ECO:0000256" key="5">
    <source>
        <dbReference type="ARBA" id="ARBA00022741"/>
    </source>
</evidence>
<dbReference type="SMART" id="SM00387">
    <property type="entry name" value="HATPase_c"/>
    <property type="match status" value="1"/>
</dbReference>
<proteinExistence type="predicted"/>
<dbReference type="SUPFAM" id="SSF47384">
    <property type="entry name" value="Homodimeric domain of signal transducing histidine kinase"/>
    <property type="match status" value="1"/>
</dbReference>
<dbReference type="InterPro" id="IPR001789">
    <property type="entry name" value="Sig_transdc_resp-reg_receiver"/>
</dbReference>
<dbReference type="SUPFAM" id="SSF55874">
    <property type="entry name" value="ATPase domain of HSP90 chaperone/DNA topoisomerase II/histidine kinase"/>
    <property type="match status" value="1"/>
</dbReference>
<name>A0A1G7VIU8_9SPHI</name>
<dbReference type="GO" id="GO:0000155">
    <property type="term" value="F:phosphorelay sensor kinase activity"/>
    <property type="evidence" value="ECO:0007669"/>
    <property type="project" value="InterPro"/>
</dbReference>
<dbReference type="InterPro" id="IPR005467">
    <property type="entry name" value="His_kinase_dom"/>
</dbReference>
<evidence type="ECO:0000259" key="16">
    <source>
        <dbReference type="PROSITE" id="PS50109"/>
    </source>
</evidence>
<dbReference type="Pfam" id="PF02518">
    <property type="entry name" value="HATPase_c"/>
    <property type="match status" value="1"/>
</dbReference>
<dbReference type="PANTHER" id="PTHR43547:SF2">
    <property type="entry name" value="HYBRID SIGNAL TRANSDUCTION HISTIDINE KINASE C"/>
    <property type="match status" value="1"/>
</dbReference>
<evidence type="ECO:0000256" key="11">
    <source>
        <dbReference type="ARBA" id="ARBA00023163"/>
    </source>
</evidence>
<dbReference type="InterPro" id="IPR003594">
    <property type="entry name" value="HATPase_dom"/>
</dbReference>
<keyword evidence="14" id="KW-0472">Membrane</keyword>
<feature type="domain" description="Response regulatory" evidence="17">
    <location>
        <begin position="679"/>
        <end position="794"/>
    </location>
</feature>
<keyword evidence="10" id="KW-0238">DNA-binding</keyword>
<feature type="transmembrane region" description="Helical" evidence="14">
    <location>
        <begin position="348"/>
        <end position="371"/>
    </location>
</feature>
<dbReference type="AlphaFoldDB" id="A0A1G7VIU8"/>
<dbReference type="SUPFAM" id="SSF53822">
    <property type="entry name" value="Periplasmic binding protein-like I"/>
    <property type="match status" value="1"/>
</dbReference>
<dbReference type="FunFam" id="1.10.287.130:FF:000045">
    <property type="entry name" value="Two-component system sensor histidine kinase/response regulator"/>
    <property type="match status" value="1"/>
</dbReference>
<keyword evidence="13" id="KW-0175">Coiled coil</keyword>
<evidence type="ECO:0000256" key="7">
    <source>
        <dbReference type="ARBA" id="ARBA00022840"/>
    </source>
</evidence>
<dbReference type="CDD" id="cd06308">
    <property type="entry name" value="PBP1_sensor_kinase-like"/>
    <property type="match status" value="1"/>
</dbReference>
<evidence type="ECO:0000313" key="18">
    <source>
        <dbReference type="EMBL" id="SDG58860.1"/>
    </source>
</evidence>
<dbReference type="PROSITE" id="PS00041">
    <property type="entry name" value="HTH_ARAC_FAMILY_1"/>
    <property type="match status" value="1"/>
</dbReference>
<dbReference type="RefSeq" id="WP_256337380.1">
    <property type="nucleotide sequence ID" value="NZ_FNCG01000004.1"/>
</dbReference>
<dbReference type="PANTHER" id="PTHR43547">
    <property type="entry name" value="TWO-COMPONENT HISTIDINE KINASE"/>
    <property type="match status" value="1"/>
</dbReference>
<evidence type="ECO:0000256" key="2">
    <source>
        <dbReference type="ARBA" id="ARBA00012438"/>
    </source>
</evidence>
<keyword evidence="8" id="KW-0902">Two-component regulatory system</keyword>
<dbReference type="SUPFAM" id="SSF46689">
    <property type="entry name" value="Homeodomain-like"/>
    <property type="match status" value="1"/>
</dbReference>
<dbReference type="STRING" id="551996.SAMN05192573_10453"/>
<dbReference type="Pfam" id="PF12833">
    <property type="entry name" value="HTH_18"/>
    <property type="match status" value="1"/>
</dbReference>
<keyword evidence="6 18" id="KW-0418">Kinase</keyword>
<dbReference type="InterPro" id="IPR028082">
    <property type="entry name" value="Peripla_BP_I"/>
</dbReference>
<evidence type="ECO:0000256" key="8">
    <source>
        <dbReference type="ARBA" id="ARBA00023012"/>
    </source>
</evidence>
<dbReference type="EC" id="2.7.13.3" evidence="2"/>
<evidence type="ECO:0000256" key="1">
    <source>
        <dbReference type="ARBA" id="ARBA00000085"/>
    </source>
</evidence>
<evidence type="ECO:0000259" key="15">
    <source>
        <dbReference type="PROSITE" id="PS01124"/>
    </source>
</evidence>
<feature type="domain" description="Histidine kinase" evidence="16">
    <location>
        <begin position="415"/>
        <end position="630"/>
    </location>
</feature>
<keyword evidence="14" id="KW-1133">Transmembrane helix</keyword>
<dbReference type="Gene3D" id="3.40.50.2300">
    <property type="match status" value="3"/>
</dbReference>
<dbReference type="InterPro" id="IPR003661">
    <property type="entry name" value="HisK_dim/P_dom"/>
</dbReference>
<evidence type="ECO:0000313" key="19">
    <source>
        <dbReference type="Proteomes" id="UP000199705"/>
    </source>
</evidence>
<evidence type="ECO:0000256" key="14">
    <source>
        <dbReference type="SAM" id="Phobius"/>
    </source>
</evidence>
<dbReference type="SUPFAM" id="SSF52172">
    <property type="entry name" value="CheY-like"/>
    <property type="match status" value="1"/>
</dbReference>
<dbReference type="Gene3D" id="1.10.10.60">
    <property type="entry name" value="Homeodomain-like"/>
    <property type="match status" value="1"/>
</dbReference>
<evidence type="ECO:0000256" key="13">
    <source>
        <dbReference type="SAM" id="Coils"/>
    </source>
</evidence>
<evidence type="ECO:0000259" key="17">
    <source>
        <dbReference type="PROSITE" id="PS50110"/>
    </source>
</evidence>
<feature type="domain" description="HTH araC/xylS-type" evidence="15">
    <location>
        <begin position="825"/>
        <end position="924"/>
    </location>
</feature>
<dbReference type="InterPro" id="IPR018060">
    <property type="entry name" value="HTH_AraC"/>
</dbReference>
<dbReference type="InterPro" id="IPR004358">
    <property type="entry name" value="Sig_transdc_His_kin-like_C"/>
</dbReference>
<dbReference type="CDD" id="cd00082">
    <property type="entry name" value="HisKA"/>
    <property type="match status" value="1"/>
</dbReference>
<dbReference type="PROSITE" id="PS50110">
    <property type="entry name" value="RESPONSE_REGULATORY"/>
    <property type="match status" value="1"/>
</dbReference>
<evidence type="ECO:0000256" key="9">
    <source>
        <dbReference type="ARBA" id="ARBA00023015"/>
    </source>
</evidence>
<dbReference type="GO" id="GO:0003700">
    <property type="term" value="F:DNA-binding transcription factor activity"/>
    <property type="evidence" value="ECO:0007669"/>
    <property type="project" value="InterPro"/>
</dbReference>
<feature type="modified residue" description="4-aspartylphosphate" evidence="12">
    <location>
        <position position="727"/>
    </location>
</feature>
<dbReference type="InterPro" id="IPR009057">
    <property type="entry name" value="Homeodomain-like_sf"/>
</dbReference>
<feature type="coiled-coil region" evidence="13">
    <location>
        <begin position="374"/>
        <end position="401"/>
    </location>
</feature>
<dbReference type="SMART" id="SM00342">
    <property type="entry name" value="HTH_ARAC"/>
    <property type="match status" value="1"/>
</dbReference>
<dbReference type="InterPro" id="IPR025997">
    <property type="entry name" value="SBP_2_dom"/>
</dbReference>
<dbReference type="Gene3D" id="1.10.287.130">
    <property type="match status" value="1"/>
</dbReference>
<dbReference type="SMART" id="SM00388">
    <property type="entry name" value="HisKA"/>
    <property type="match status" value="1"/>
</dbReference>
<dbReference type="Proteomes" id="UP000199705">
    <property type="component" value="Unassembled WGS sequence"/>
</dbReference>
<keyword evidence="11" id="KW-0804">Transcription</keyword>
<protein>
    <recommendedName>
        <fullName evidence="2">histidine kinase</fullName>
        <ecNumber evidence="2">2.7.13.3</ecNumber>
    </recommendedName>
</protein>
<keyword evidence="19" id="KW-1185">Reference proteome</keyword>
<evidence type="ECO:0000256" key="4">
    <source>
        <dbReference type="ARBA" id="ARBA00022679"/>
    </source>
</evidence>
<dbReference type="InterPro" id="IPR011006">
    <property type="entry name" value="CheY-like_superfamily"/>
</dbReference>
<dbReference type="SMART" id="SM00448">
    <property type="entry name" value="REC"/>
    <property type="match status" value="1"/>
</dbReference>
<dbReference type="PROSITE" id="PS51257">
    <property type="entry name" value="PROKAR_LIPOPROTEIN"/>
    <property type="match status" value="1"/>
</dbReference>
<keyword evidence="7" id="KW-0067">ATP-binding</keyword>
<dbReference type="PROSITE" id="PS50109">
    <property type="entry name" value="HIS_KIN"/>
    <property type="match status" value="1"/>
</dbReference>